<feature type="domain" description="F-box" evidence="3">
    <location>
        <begin position="46"/>
        <end position="94"/>
    </location>
</feature>
<evidence type="ECO:0000313" key="4">
    <source>
        <dbReference type="EMBL" id="KAK3364345.1"/>
    </source>
</evidence>
<keyword evidence="2" id="KW-0732">Signal</keyword>
<dbReference type="AlphaFoldDB" id="A0AAJ0HWT3"/>
<dbReference type="EMBL" id="JAUIQD010000001">
    <property type="protein sequence ID" value="KAK3364345.1"/>
    <property type="molecule type" value="Genomic_DNA"/>
</dbReference>
<feature type="chain" id="PRO_5042491170" description="F-box domain-containing protein" evidence="2">
    <location>
        <begin position="20"/>
        <end position="603"/>
    </location>
</feature>
<gene>
    <name evidence="4" type="ORF">B0T25DRAFT_61510</name>
</gene>
<evidence type="ECO:0000259" key="3">
    <source>
        <dbReference type="PROSITE" id="PS50181"/>
    </source>
</evidence>
<accession>A0AAJ0HWT3</accession>
<dbReference type="Pfam" id="PF00646">
    <property type="entry name" value="F-box"/>
    <property type="match status" value="1"/>
</dbReference>
<name>A0AAJ0HWT3_9PEZI</name>
<dbReference type="PROSITE" id="PS50181">
    <property type="entry name" value="FBOX"/>
    <property type="match status" value="1"/>
</dbReference>
<organism evidence="4 5">
    <name type="scientific">Lasiosphaeria hispida</name>
    <dbReference type="NCBI Taxonomy" id="260671"/>
    <lineage>
        <taxon>Eukaryota</taxon>
        <taxon>Fungi</taxon>
        <taxon>Dikarya</taxon>
        <taxon>Ascomycota</taxon>
        <taxon>Pezizomycotina</taxon>
        <taxon>Sordariomycetes</taxon>
        <taxon>Sordariomycetidae</taxon>
        <taxon>Sordariales</taxon>
        <taxon>Lasiosphaeriaceae</taxon>
        <taxon>Lasiosphaeria</taxon>
    </lineage>
</organism>
<evidence type="ECO:0000256" key="2">
    <source>
        <dbReference type="SAM" id="SignalP"/>
    </source>
</evidence>
<protein>
    <recommendedName>
        <fullName evidence="3">F-box domain-containing protein</fullName>
    </recommendedName>
</protein>
<dbReference type="CDD" id="cd09917">
    <property type="entry name" value="F-box_SF"/>
    <property type="match status" value="1"/>
</dbReference>
<dbReference type="SUPFAM" id="SSF81383">
    <property type="entry name" value="F-box domain"/>
    <property type="match status" value="1"/>
</dbReference>
<evidence type="ECO:0000256" key="1">
    <source>
        <dbReference type="SAM" id="MobiDB-lite"/>
    </source>
</evidence>
<dbReference type="Proteomes" id="UP001275084">
    <property type="component" value="Unassembled WGS sequence"/>
</dbReference>
<reference evidence="4" key="2">
    <citation type="submission" date="2023-06" db="EMBL/GenBank/DDBJ databases">
        <authorList>
            <consortium name="Lawrence Berkeley National Laboratory"/>
            <person name="Haridas S."/>
            <person name="Hensen N."/>
            <person name="Bonometti L."/>
            <person name="Westerberg I."/>
            <person name="Brannstrom I.O."/>
            <person name="Guillou S."/>
            <person name="Cros-Aarteil S."/>
            <person name="Calhoun S."/>
            <person name="Kuo A."/>
            <person name="Mondo S."/>
            <person name="Pangilinan J."/>
            <person name="Riley R."/>
            <person name="Labutti K."/>
            <person name="Andreopoulos B."/>
            <person name="Lipzen A."/>
            <person name="Chen C."/>
            <person name="Yanf M."/>
            <person name="Daum C."/>
            <person name="Ng V."/>
            <person name="Clum A."/>
            <person name="Steindorff A."/>
            <person name="Ohm R."/>
            <person name="Martin F."/>
            <person name="Silar P."/>
            <person name="Natvig D."/>
            <person name="Lalanne C."/>
            <person name="Gautier V."/>
            <person name="Ament-Velasquez S.L."/>
            <person name="Kruys A."/>
            <person name="Hutchinson M.I."/>
            <person name="Powell A.J."/>
            <person name="Barry K."/>
            <person name="Miller A.N."/>
            <person name="Grigoriev I.V."/>
            <person name="Debuchy R."/>
            <person name="Gladieux P."/>
            <person name="Thoren M.H."/>
            <person name="Johannesson H."/>
        </authorList>
    </citation>
    <scope>NUCLEOTIDE SEQUENCE</scope>
    <source>
        <strain evidence="4">CBS 955.72</strain>
    </source>
</reference>
<dbReference type="InterPro" id="IPR001810">
    <property type="entry name" value="F-box_dom"/>
</dbReference>
<dbReference type="InterPro" id="IPR036047">
    <property type="entry name" value="F-box-like_dom_sf"/>
</dbReference>
<feature type="region of interest" description="Disordered" evidence="1">
    <location>
        <begin position="535"/>
        <end position="564"/>
    </location>
</feature>
<feature type="signal peptide" evidence="2">
    <location>
        <begin position="1"/>
        <end position="19"/>
    </location>
</feature>
<reference evidence="4" key="1">
    <citation type="journal article" date="2023" name="Mol. Phylogenet. Evol.">
        <title>Genome-scale phylogeny and comparative genomics of the fungal order Sordariales.</title>
        <authorList>
            <person name="Hensen N."/>
            <person name="Bonometti L."/>
            <person name="Westerberg I."/>
            <person name="Brannstrom I.O."/>
            <person name="Guillou S."/>
            <person name="Cros-Aarteil S."/>
            <person name="Calhoun S."/>
            <person name="Haridas S."/>
            <person name="Kuo A."/>
            <person name="Mondo S."/>
            <person name="Pangilinan J."/>
            <person name="Riley R."/>
            <person name="LaButti K."/>
            <person name="Andreopoulos B."/>
            <person name="Lipzen A."/>
            <person name="Chen C."/>
            <person name="Yan M."/>
            <person name="Daum C."/>
            <person name="Ng V."/>
            <person name="Clum A."/>
            <person name="Steindorff A."/>
            <person name="Ohm R.A."/>
            <person name="Martin F."/>
            <person name="Silar P."/>
            <person name="Natvig D.O."/>
            <person name="Lalanne C."/>
            <person name="Gautier V."/>
            <person name="Ament-Velasquez S.L."/>
            <person name="Kruys A."/>
            <person name="Hutchinson M.I."/>
            <person name="Powell A.J."/>
            <person name="Barry K."/>
            <person name="Miller A.N."/>
            <person name="Grigoriev I.V."/>
            <person name="Debuchy R."/>
            <person name="Gladieux P."/>
            <person name="Hiltunen Thoren M."/>
            <person name="Johannesson H."/>
        </authorList>
    </citation>
    <scope>NUCLEOTIDE SEQUENCE</scope>
    <source>
        <strain evidence="4">CBS 955.72</strain>
    </source>
</reference>
<proteinExistence type="predicted"/>
<feature type="compositionally biased region" description="Basic and acidic residues" evidence="1">
    <location>
        <begin position="552"/>
        <end position="563"/>
    </location>
</feature>
<sequence>MTVMMITTLLGLQPNTAWTGRTAREGPHGSSATDPLVADTLYNATYSPLCRLPEEVLLRIMDLLDPIGLQCLRRTSRLFLRLFCDDRFDHYHDLTGLVNRGIYLPGPPIFSPWVRSRRVLECMYPRTPGVAPLHQLLQRDTASSICSACRENREARQAWNRTLRVSGASDTTSRHCVPCGLHHPLAYFSRIRRCIGRRGHVRLCEHQDCVITWDTVVRYGKQLARLDLPEPARIRLLVCRDKSHLPAHHHGRRADGDEAGYCPSITITGSKSTAIRLYMEWTGHVLLVPQGYPAGNPGGQERKKKERMTPTNMVRLLKRFRRDAPAEFIVPQSAPGCALPEMRCFDPNRCRCLQYVGQEDMPGGLPLARRQGGKGHIRCSNQACRFSSEGGGGGGNGDMAINIKTGTHTSRSVLGDGGDSETRIDIDPCTTATAVTTLVRGRPSPPSSCIEITYRRWILVAAEGEECRAVTQSWYEAVDPRSYAGVALGGDERTPFDVLACPRDDPACANYHRYSERPVMKGYGESLRVYDERCRPSRGRRDRSGDRLWGQKKTEKGKEEAPHPSRRGLFWVSAMVAYQSHNHTLLRVTFVIVLVDVLLRCFL</sequence>
<keyword evidence="5" id="KW-1185">Reference proteome</keyword>
<comment type="caution">
    <text evidence="4">The sequence shown here is derived from an EMBL/GenBank/DDBJ whole genome shotgun (WGS) entry which is preliminary data.</text>
</comment>
<evidence type="ECO:0000313" key="5">
    <source>
        <dbReference type="Proteomes" id="UP001275084"/>
    </source>
</evidence>